<dbReference type="EMBL" id="GIKN01002849">
    <property type="protein sequence ID" value="NIE45122.1"/>
    <property type="molecule type" value="Transcribed_RNA"/>
</dbReference>
<accession>A0A6G5A283</accession>
<reference evidence="2" key="1">
    <citation type="submission" date="2020-03" db="EMBL/GenBank/DDBJ databases">
        <title>A transcriptome and proteome of the tick Rhipicephalus microplus shaped by the genetic composition of its hosts and developmental stage.</title>
        <authorList>
            <person name="Garcia G.R."/>
            <person name="Ribeiro J.M.C."/>
            <person name="Maruyama S.R."/>
            <person name="Gardinasse L.G."/>
            <person name="Nelson K."/>
            <person name="Ferreira B.R."/>
            <person name="Andrade T.G."/>
            <person name="Santos I.K.F.M."/>
        </authorList>
    </citation>
    <scope>NUCLEOTIDE SEQUENCE</scope>
    <source>
        <strain evidence="2">NSGR</strain>
        <tissue evidence="2">Salivary glands</tissue>
    </source>
</reference>
<feature type="signal peptide" evidence="1">
    <location>
        <begin position="1"/>
        <end position="17"/>
    </location>
</feature>
<organism evidence="2">
    <name type="scientific">Rhipicephalus microplus</name>
    <name type="common">Cattle tick</name>
    <name type="synonym">Boophilus microplus</name>
    <dbReference type="NCBI Taxonomy" id="6941"/>
    <lineage>
        <taxon>Eukaryota</taxon>
        <taxon>Metazoa</taxon>
        <taxon>Ecdysozoa</taxon>
        <taxon>Arthropoda</taxon>
        <taxon>Chelicerata</taxon>
        <taxon>Arachnida</taxon>
        <taxon>Acari</taxon>
        <taxon>Parasitiformes</taxon>
        <taxon>Ixodida</taxon>
        <taxon>Ixodoidea</taxon>
        <taxon>Ixodidae</taxon>
        <taxon>Rhipicephalinae</taxon>
        <taxon>Rhipicephalus</taxon>
        <taxon>Boophilus</taxon>
    </lineage>
</organism>
<keyword evidence="1" id="KW-0732">Signal</keyword>
<protein>
    <submittedName>
        <fullName evidence="2">Putative secreted protein</fullName>
    </submittedName>
</protein>
<evidence type="ECO:0000313" key="2">
    <source>
        <dbReference type="EMBL" id="NIE45122.1"/>
    </source>
</evidence>
<name>A0A6G5A283_RHIMP</name>
<evidence type="ECO:0000256" key="1">
    <source>
        <dbReference type="SAM" id="SignalP"/>
    </source>
</evidence>
<sequence>MLLLLGWGFLLCSCVTASLFHAGYRHKICVLLSNTNARKDMTVRYHEFLGLRPTALIALRNQVSVRFFNQLGWKFKLNSGAPSEVVP</sequence>
<dbReference type="AlphaFoldDB" id="A0A6G5A283"/>
<proteinExistence type="predicted"/>
<feature type="chain" id="PRO_5026140706" evidence="1">
    <location>
        <begin position="18"/>
        <end position="87"/>
    </location>
</feature>